<evidence type="ECO:0000256" key="3">
    <source>
        <dbReference type="ARBA" id="ARBA00022475"/>
    </source>
</evidence>
<name>A0A919PU36_9ACTN</name>
<keyword evidence="2 7" id="KW-0813">Transport</keyword>
<feature type="transmembrane region" description="Helical" evidence="7">
    <location>
        <begin position="77"/>
        <end position="99"/>
    </location>
</feature>
<keyword evidence="4 7" id="KW-0812">Transmembrane</keyword>
<keyword evidence="6 7" id="KW-0472">Membrane</keyword>
<dbReference type="AlphaFoldDB" id="A0A919PU36"/>
<dbReference type="PROSITE" id="PS50928">
    <property type="entry name" value="ABC_TM1"/>
    <property type="match status" value="1"/>
</dbReference>
<dbReference type="GO" id="GO:0055085">
    <property type="term" value="P:transmembrane transport"/>
    <property type="evidence" value="ECO:0007669"/>
    <property type="project" value="InterPro"/>
</dbReference>
<evidence type="ECO:0000256" key="7">
    <source>
        <dbReference type="RuleBase" id="RU363032"/>
    </source>
</evidence>
<dbReference type="Proteomes" id="UP000660611">
    <property type="component" value="Unassembled WGS sequence"/>
</dbReference>
<dbReference type="GO" id="GO:0005886">
    <property type="term" value="C:plasma membrane"/>
    <property type="evidence" value="ECO:0007669"/>
    <property type="project" value="UniProtKB-SubCell"/>
</dbReference>
<keyword evidence="3" id="KW-1003">Cell membrane</keyword>
<dbReference type="PANTHER" id="PTHR43744:SF12">
    <property type="entry name" value="ABC TRANSPORTER PERMEASE PROTEIN MG189-RELATED"/>
    <property type="match status" value="1"/>
</dbReference>
<evidence type="ECO:0000256" key="4">
    <source>
        <dbReference type="ARBA" id="ARBA00022692"/>
    </source>
</evidence>
<feature type="transmembrane region" description="Helical" evidence="7">
    <location>
        <begin position="185"/>
        <end position="207"/>
    </location>
</feature>
<feature type="transmembrane region" description="Helical" evidence="7">
    <location>
        <begin position="111"/>
        <end position="133"/>
    </location>
</feature>
<dbReference type="Gene3D" id="1.10.3720.10">
    <property type="entry name" value="MetI-like"/>
    <property type="match status" value="1"/>
</dbReference>
<dbReference type="EMBL" id="BONQ01000106">
    <property type="protein sequence ID" value="GIG48548.1"/>
    <property type="molecule type" value="Genomic_DNA"/>
</dbReference>
<keyword evidence="10" id="KW-1185">Reference proteome</keyword>
<sequence>MTTIRRPRRTGGPAATVLSWLYALLLAAPLYYLAVSALKTNIEIFTRPFALPTHWLWDNFSTAWRTADLGGALLNSVLISAVAIVLTLALALPAAYALARQDNRLARAITGAFSAGFLIPPFAALIPTVILAIKLDLFYTREFQMLFLPASALPLSVLLLTQFMRTVPPALVESAALDGAGHWRLLISVFIPIAMPGLVSVTILQLLTFWNEYLFSLTITGTAPDVRTVQVALPTLISDATNFGVLTAGTVLTLLPVYVTYAISSRRMQEALTAGAVKG</sequence>
<accession>A0A919PU36</accession>
<keyword evidence="5 7" id="KW-1133">Transmembrane helix</keyword>
<evidence type="ECO:0000256" key="1">
    <source>
        <dbReference type="ARBA" id="ARBA00004651"/>
    </source>
</evidence>
<comment type="subcellular location">
    <subcellularLocation>
        <location evidence="1 7">Cell membrane</location>
        <topology evidence="1 7">Multi-pass membrane protein</topology>
    </subcellularLocation>
</comment>
<proteinExistence type="inferred from homology"/>
<evidence type="ECO:0000256" key="6">
    <source>
        <dbReference type="ARBA" id="ARBA00023136"/>
    </source>
</evidence>
<evidence type="ECO:0000256" key="5">
    <source>
        <dbReference type="ARBA" id="ARBA00022989"/>
    </source>
</evidence>
<dbReference type="InterPro" id="IPR035906">
    <property type="entry name" value="MetI-like_sf"/>
</dbReference>
<feature type="transmembrane region" description="Helical" evidence="7">
    <location>
        <begin position="145"/>
        <end position="164"/>
    </location>
</feature>
<feature type="transmembrane region" description="Helical" evidence="7">
    <location>
        <begin position="12"/>
        <end position="34"/>
    </location>
</feature>
<feature type="domain" description="ABC transmembrane type-1" evidence="8">
    <location>
        <begin position="73"/>
        <end position="264"/>
    </location>
</feature>
<evidence type="ECO:0000259" key="8">
    <source>
        <dbReference type="PROSITE" id="PS50928"/>
    </source>
</evidence>
<dbReference type="Pfam" id="PF00528">
    <property type="entry name" value="BPD_transp_1"/>
    <property type="match status" value="1"/>
</dbReference>
<comment type="caution">
    <text evidence="9">The sequence shown here is derived from an EMBL/GenBank/DDBJ whole genome shotgun (WGS) entry which is preliminary data.</text>
</comment>
<evidence type="ECO:0000313" key="10">
    <source>
        <dbReference type="Proteomes" id="UP000660611"/>
    </source>
</evidence>
<feature type="transmembrane region" description="Helical" evidence="7">
    <location>
        <begin position="243"/>
        <end position="263"/>
    </location>
</feature>
<dbReference type="CDD" id="cd06261">
    <property type="entry name" value="TM_PBP2"/>
    <property type="match status" value="1"/>
</dbReference>
<protein>
    <submittedName>
        <fullName evidence="9">Transporter</fullName>
    </submittedName>
</protein>
<comment type="similarity">
    <text evidence="7">Belongs to the binding-protein-dependent transport system permease family.</text>
</comment>
<dbReference type="InterPro" id="IPR000515">
    <property type="entry name" value="MetI-like"/>
</dbReference>
<dbReference type="RefSeq" id="WP_203850254.1">
    <property type="nucleotide sequence ID" value="NZ_BAAAVW010000003.1"/>
</dbReference>
<evidence type="ECO:0000313" key="9">
    <source>
        <dbReference type="EMBL" id="GIG48548.1"/>
    </source>
</evidence>
<reference evidence="9" key="1">
    <citation type="submission" date="2021-01" db="EMBL/GenBank/DDBJ databases">
        <title>Whole genome shotgun sequence of Dactylosporangium siamense NBRC 106093.</title>
        <authorList>
            <person name="Komaki H."/>
            <person name="Tamura T."/>
        </authorList>
    </citation>
    <scope>NUCLEOTIDE SEQUENCE</scope>
    <source>
        <strain evidence="9">NBRC 106093</strain>
    </source>
</reference>
<dbReference type="PANTHER" id="PTHR43744">
    <property type="entry name" value="ABC TRANSPORTER PERMEASE PROTEIN MG189-RELATED-RELATED"/>
    <property type="match status" value="1"/>
</dbReference>
<organism evidence="9 10">
    <name type="scientific">Dactylosporangium siamense</name>
    <dbReference type="NCBI Taxonomy" id="685454"/>
    <lineage>
        <taxon>Bacteria</taxon>
        <taxon>Bacillati</taxon>
        <taxon>Actinomycetota</taxon>
        <taxon>Actinomycetes</taxon>
        <taxon>Micromonosporales</taxon>
        <taxon>Micromonosporaceae</taxon>
        <taxon>Dactylosporangium</taxon>
    </lineage>
</organism>
<gene>
    <name evidence="9" type="ORF">Dsi01nite_065890</name>
</gene>
<evidence type="ECO:0000256" key="2">
    <source>
        <dbReference type="ARBA" id="ARBA00022448"/>
    </source>
</evidence>
<dbReference type="SUPFAM" id="SSF161098">
    <property type="entry name" value="MetI-like"/>
    <property type="match status" value="1"/>
</dbReference>